<dbReference type="STRING" id="411467.BACCAP_04133"/>
<keyword evidence="3" id="KW-1185">Reference proteome</keyword>
<feature type="region of interest" description="Disordered" evidence="1">
    <location>
        <begin position="1"/>
        <end position="45"/>
    </location>
</feature>
<feature type="compositionally biased region" description="Low complexity" evidence="1">
    <location>
        <begin position="16"/>
        <end position="35"/>
    </location>
</feature>
<evidence type="ECO:0000313" key="3">
    <source>
        <dbReference type="Proteomes" id="UP000003639"/>
    </source>
</evidence>
<reference evidence="2 3" key="2">
    <citation type="submission" date="2007-06" db="EMBL/GenBank/DDBJ databases">
        <title>Draft genome sequence of Pseudoflavonifractor capillosus ATCC 29799.</title>
        <authorList>
            <person name="Sudarsanam P."/>
            <person name="Ley R."/>
            <person name="Guruge J."/>
            <person name="Turnbaugh P.J."/>
            <person name="Mahowald M."/>
            <person name="Liep D."/>
            <person name="Gordon J."/>
        </authorList>
    </citation>
    <scope>NUCLEOTIDE SEQUENCE [LARGE SCALE GENOMIC DNA]</scope>
    <source>
        <strain evidence="2 3">ATCC 29799</strain>
    </source>
</reference>
<dbReference type="AlphaFoldDB" id="A6P0W7"/>
<gene>
    <name evidence="2" type="ORF">BACCAP_04133</name>
</gene>
<proteinExistence type="predicted"/>
<name>A6P0W7_9FIRM</name>
<comment type="caution">
    <text evidence="2">The sequence shown here is derived from an EMBL/GenBank/DDBJ whole genome shotgun (WGS) entry which is preliminary data.</text>
</comment>
<sequence>MNGALVRNDRKRAFCSRTPHSLRSLRPPRPLFSGRPETKEEEMLL</sequence>
<dbReference type="Proteomes" id="UP000003639">
    <property type="component" value="Unassembled WGS sequence"/>
</dbReference>
<feature type="compositionally biased region" description="Basic and acidic residues" evidence="1">
    <location>
        <begin position="36"/>
        <end position="45"/>
    </location>
</feature>
<reference evidence="2 3" key="1">
    <citation type="submission" date="2007-04" db="EMBL/GenBank/DDBJ databases">
        <authorList>
            <person name="Fulton L."/>
            <person name="Clifton S."/>
            <person name="Fulton B."/>
            <person name="Xu J."/>
            <person name="Minx P."/>
            <person name="Pepin K.H."/>
            <person name="Johnson M."/>
            <person name="Thiruvilangam P."/>
            <person name="Bhonagiri V."/>
            <person name="Nash W.E."/>
            <person name="Mardis E.R."/>
            <person name="Wilson R.K."/>
        </authorList>
    </citation>
    <scope>NUCLEOTIDE SEQUENCE [LARGE SCALE GENOMIC DNA]</scope>
    <source>
        <strain evidence="2 3">ATCC 29799</strain>
    </source>
</reference>
<protein>
    <submittedName>
        <fullName evidence="2">Uncharacterized protein</fullName>
    </submittedName>
</protein>
<organism evidence="2 3">
    <name type="scientific">Pseudoflavonifractor capillosus ATCC 29799</name>
    <dbReference type="NCBI Taxonomy" id="411467"/>
    <lineage>
        <taxon>Bacteria</taxon>
        <taxon>Bacillati</taxon>
        <taxon>Bacillota</taxon>
        <taxon>Clostridia</taxon>
        <taxon>Eubacteriales</taxon>
        <taxon>Oscillospiraceae</taxon>
        <taxon>Pseudoflavonifractor</taxon>
    </lineage>
</organism>
<accession>A6P0W7</accession>
<evidence type="ECO:0000313" key="2">
    <source>
        <dbReference type="EMBL" id="EDM97988.1"/>
    </source>
</evidence>
<evidence type="ECO:0000256" key="1">
    <source>
        <dbReference type="SAM" id="MobiDB-lite"/>
    </source>
</evidence>
<dbReference type="EMBL" id="AAXG02000045">
    <property type="protein sequence ID" value="EDM97988.1"/>
    <property type="molecule type" value="Genomic_DNA"/>
</dbReference>